<reference evidence="4" key="1">
    <citation type="journal article" date="2012" name="Nature">
        <title>A physical, genetic and functional sequence assembly of the barley genome.</title>
        <authorList>
            <consortium name="The International Barley Genome Sequencing Consortium"/>
            <person name="Mayer K.F."/>
            <person name="Waugh R."/>
            <person name="Brown J.W."/>
            <person name="Schulman A."/>
            <person name="Langridge P."/>
            <person name="Platzer M."/>
            <person name="Fincher G.B."/>
            <person name="Muehlbauer G.J."/>
            <person name="Sato K."/>
            <person name="Close T.J."/>
            <person name="Wise R.P."/>
            <person name="Stein N."/>
        </authorList>
    </citation>
    <scope>NUCLEOTIDE SEQUENCE [LARGE SCALE GENOMIC DNA]</scope>
    <source>
        <strain evidence="4">cv. Morex</strain>
    </source>
</reference>
<dbReference type="Gramene" id="HORVU.MOREX.r2.7HG0563090.1">
    <property type="protein sequence ID" value="HORVU.MOREX.r2.7HG0563090.1.CDS.1"/>
    <property type="gene ID" value="HORVU.MOREX.r2.7HG0563090"/>
</dbReference>
<dbReference type="InterPro" id="IPR044867">
    <property type="entry name" value="DEUBAD_dom"/>
</dbReference>
<keyword evidence="2" id="KW-0539">Nucleus</keyword>
<keyword evidence="4" id="KW-1185">Reference proteome</keyword>
<dbReference type="PANTHER" id="PTHR13052">
    <property type="entry name" value="NFRKB-RELATED"/>
    <property type="match status" value="1"/>
</dbReference>
<accession>M0XTX5</accession>
<dbReference type="Gramene" id="HORVU.MOREX.r3.7HG0678430.1">
    <property type="protein sequence ID" value="HORVU.MOREX.r3.7HG0678430.1.CDS1"/>
    <property type="gene ID" value="HORVU.MOREX.r3.7HG0678430"/>
</dbReference>
<dbReference type="FunCoup" id="M0XTX5">
    <property type="interactions" value="2"/>
</dbReference>
<dbReference type="InParanoid" id="M0XTX5"/>
<dbReference type="STRING" id="112509.M0XTX5"/>
<evidence type="ECO:0000313" key="4">
    <source>
        <dbReference type="Proteomes" id="UP000011116"/>
    </source>
</evidence>
<evidence type="ECO:0000256" key="1">
    <source>
        <dbReference type="ARBA" id="ARBA00004123"/>
    </source>
</evidence>
<protein>
    <submittedName>
        <fullName evidence="3">Uncharacterized protein</fullName>
    </submittedName>
</protein>
<dbReference type="InterPro" id="IPR024867">
    <property type="entry name" value="NFRKB"/>
</dbReference>
<evidence type="ECO:0000256" key="2">
    <source>
        <dbReference type="ARBA" id="ARBA00023242"/>
    </source>
</evidence>
<dbReference type="RefSeq" id="XP_044958659.1">
    <property type="nucleotide sequence ID" value="XM_045102724.1"/>
</dbReference>
<dbReference type="PROSITE" id="PS51916">
    <property type="entry name" value="DEUBAD"/>
    <property type="match status" value="1"/>
</dbReference>
<dbReference type="KEGG" id="hvg:123409854"/>
<organism evidence="3 4">
    <name type="scientific">Hordeum vulgare subsp. vulgare</name>
    <name type="common">Domesticated barley</name>
    <dbReference type="NCBI Taxonomy" id="112509"/>
    <lineage>
        <taxon>Eukaryota</taxon>
        <taxon>Viridiplantae</taxon>
        <taxon>Streptophyta</taxon>
        <taxon>Embryophyta</taxon>
        <taxon>Tracheophyta</taxon>
        <taxon>Spermatophyta</taxon>
        <taxon>Magnoliopsida</taxon>
        <taxon>Liliopsida</taxon>
        <taxon>Poales</taxon>
        <taxon>Poaceae</taxon>
        <taxon>BOP clade</taxon>
        <taxon>Pooideae</taxon>
        <taxon>Triticodae</taxon>
        <taxon>Triticeae</taxon>
        <taxon>Hordeinae</taxon>
        <taxon>Hordeum</taxon>
    </lineage>
</organism>
<dbReference type="GO" id="GO:0031011">
    <property type="term" value="C:Ino80 complex"/>
    <property type="evidence" value="ECO:0007669"/>
    <property type="project" value="InterPro"/>
</dbReference>
<dbReference type="OrthoDB" id="1938996at2759"/>
<dbReference type="Proteomes" id="UP000011116">
    <property type="component" value="Chromosome 7H"/>
</dbReference>
<name>M0XTX5_HORVV</name>
<dbReference type="PANTHER" id="PTHR13052:SF3">
    <property type="entry name" value="NUCLEAR FACTOR RELATED TO KAPPA-B-BINDING PROTEIN"/>
    <property type="match status" value="1"/>
</dbReference>
<sequence>MGIVKVASGVPIAKSGYSRENEDLTQEERLLLESFPSRESTDECEHAEVDCELAIYGGKLCNVPYGLYDLPELKDLLSLETWNSCLTEDDRFRLAAYLPDMDQHDLFTTMTELFSGSAMFFGSPLRGFFDRLNGGFYSPEVSRARELLMNFQRRRYYHFLKLYHDGIVWKFACMDKLWRRSVADTSLKEKIHIWHNWMQEKLLTIADPNSSPLRLSNIGEAQAASFAPLKRAKLMEGTSSTNWSAEYKEIVHGGKPVEISSSNSHIFHLQDKSGKKCSKTPKVVLKTNADSDSIADGNAGIHHTPGLIPLTQLGVQVSTFSPYPFSQHVHNFAVNSSYPLYINTRRSCLGSSSSKAWQSEGALETYPILVKGPFGVQHAVLEDLKTGNHSAALSGYQSAAKPITVYSDEGNDTRESFHEKNLLKNFGRLGAMVPESSPGLYMRTAIGNEMNGLTKVPNPGNPDIISEMLTLGASANPPYNFPMKSETMHIQHHDGLKTKAPPLMNPARRVEGHRFPYTYTRRKPHRGVDLMDPVETPTMVGSETASGLASMANVKAKGIKL</sequence>
<dbReference type="CDD" id="cd21865">
    <property type="entry name" value="DEUBAD_NFRKB"/>
    <property type="match status" value="1"/>
</dbReference>
<gene>
    <name evidence="3" type="primary">LOC123409854</name>
</gene>
<dbReference type="PaxDb" id="4513-MLOC_63008.1"/>
<reference evidence="3" key="2">
    <citation type="submission" date="2020-10" db="EMBL/GenBank/DDBJ databases">
        <authorList>
            <person name="Scholz U."/>
            <person name="Mascher M."/>
            <person name="Fiebig A."/>
        </authorList>
    </citation>
    <scope>NUCLEOTIDE SEQUENCE [LARGE SCALE GENOMIC DNA]</scope>
    <source>
        <strain evidence="3">cv. Morex</strain>
    </source>
</reference>
<comment type="subcellular location">
    <subcellularLocation>
        <location evidence="1">Nucleus</location>
    </subcellularLocation>
</comment>
<dbReference type="eggNOG" id="ENOG502QPJM">
    <property type="taxonomic scope" value="Eukaryota"/>
</dbReference>
<dbReference type="OMA" id="IHESDDY"/>
<proteinExistence type="predicted"/>
<dbReference type="EnsemblPlants" id="HORVU.MOREX.r3.7HG0678430.1">
    <property type="protein sequence ID" value="HORVU.MOREX.r3.7HG0678430.1.CDS1"/>
    <property type="gene ID" value="HORVU.MOREX.r3.7HG0678430"/>
</dbReference>
<evidence type="ECO:0000313" key="3">
    <source>
        <dbReference type="EnsemblPlants" id="HORVU.MOREX.r3.7HG0678430.1.CDS1"/>
    </source>
</evidence>
<reference evidence="3" key="3">
    <citation type="submission" date="2022-01" db="UniProtKB">
        <authorList>
            <consortium name="EnsemblPlants"/>
        </authorList>
    </citation>
    <scope>IDENTIFICATION</scope>
    <source>
        <strain evidence="3">subsp. vulgare</strain>
    </source>
</reference>
<dbReference type="GeneID" id="123409854"/>
<dbReference type="AlphaFoldDB" id="M0XTX5"/>